<dbReference type="Gene3D" id="2.60.40.1260">
    <property type="entry name" value="Lamin Tail domain"/>
    <property type="match status" value="1"/>
</dbReference>
<evidence type="ECO:0000313" key="8">
    <source>
        <dbReference type="Proteomes" id="UP000626109"/>
    </source>
</evidence>
<evidence type="ECO:0000259" key="6">
    <source>
        <dbReference type="PROSITE" id="PS51841"/>
    </source>
</evidence>
<dbReference type="InterPro" id="IPR001322">
    <property type="entry name" value="Lamin_tail_dom"/>
</dbReference>
<dbReference type="Proteomes" id="UP000626109">
    <property type="component" value="Unassembled WGS sequence"/>
</dbReference>
<reference evidence="7" key="1">
    <citation type="submission" date="2021-02" db="EMBL/GenBank/DDBJ databases">
        <authorList>
            <person name="Dougan E. K."/>
            <person name="Rhodes N."/>
            <person name="Thang M."/>
            <person name="Chan C."/>
        </authorList>
    </citation>
    <scope>NUCLEOTIDE SEQUENCE</scope>
</reference>
<dbReference type="Gene3D" id="2.130.10.10">
    <property type="entry name" value="YVTN repeat-like/Quinoprotein amine dehydrogenase"/>
    <property type="match status" value="1"/>
</dbReference>
<evidence type="ECO:0000256" key="3">
    <source>
        <dbReference type="ARBA" id="ARBA00023136"/>
    </source>
</evidence>
<feature type="region of interest" description="Disordered" evidence="4">
    <location>
        <begin position="722"/>
        <end position="752"/>
    </location>
</feature>
<feature type="domain" description="LTD" evidence="6">
    <location>
        <begin position="136"/>
        <end position="251"/>
    </location>
</feature>
<dbReference type="InterPro" id="IPR009722">
    <property type="entry name" value="YjiK/CarP"/>
</dbReference>
<sequence>MPSTICTMGRRLFIAATLGVAGAAVQISEVASKGSTGICLTEDWIELHNGAETDVSLDGYIIHDDKGIADKDAANLDGKVVVAGGYLLLCGKVDFQFGVGGTDTVTMVAPGGTSVTSGVLGSAGDVDTTWAVGLDGVFVASATPTPGYGNSVYILAVSDKGATDVCAGADYVILANPSAANVDVGGYILYDSKGIADSDAYKLPAPYVLAAGVSKTLCKTEAFSFGIGGGDIITLITAVGGEIVARVALPDTHAGVFDEVYALRFNATLAAFTYKWVSAGLDKKKGPHSLVYISEVAAKGSESGECAGEDWVELHNPEASAVNMSGYVLHDDKGAADTDAFHFAADVMIGAGAFMTLCKGTFAFGIGGNDAVGLARNGTNLSTTGPMPDAVYAAVPGTTWARRGDESFTYTTKASPGAANVFARPAGDFVSAATQSCGTYKAPPLISSYVFDAAKGVTKIAADEVNAMDDVSGGAFDGRTCSNWFVRNDPEQLLEFDETVTTAKPTRRIKLSGISDSEGLCFFGDVLIIATEPAPRSLLACKVPAATATSGPGGADVFIYGEDCMRYSVSTEQLALFGGANSGFEGVACDTASNRIFAGQETDPYRVWVLDVATGIFSVFLDKFDLNVTGGASFDVAGMAFDPIGQSLFVLSQEQKKIVQLNASTGAVLAMLDVPQGNQPEGIHFLPNSQTLVVSSEDDEILFYTPVYATVPAPTTLSPTTATVSMKPTTPSPTTAAVSMKPTTPSPTNANTAARSSALGAVLAMVLAAAL</sequence>
<evidence type="ECO:0000256" key="1">
    <source>
        <dbReference type="ARBA" id="ARBA00004236"/>
    </source>
</evidence>
<gene>
    <name evidence="7" type="ORF">PGLA2088_LOCUS39307</name>
</gene>
<comment type="caution">
    <text evidence="7">The sequence shown here is derived from an EMBL/GenBank/DDBJ whole genome shotgun (WGS) entry which is preliminary data.</text>
</comment>
<dbReference type="InterPro" id="IPR036415">
    <property type="entry name" value="Lamin_tail_dom_sf"/>
</dbReference>
<dbReference type="AlphaFoldDB" id="A0A813L064"/>
<dbReference type="PROSITE" id="PS51841">
    <property type="entry name" value="LTD"/>
    <property type="match status" value="1"/>
</dbReference>
<name>A0A813L064_POLGL</name>
<evidence type="ECO:0000313" key="7">
    <source>
        <dbReference type="EMBL" id="CAE8716957.1"/>
    </source>
</evidence>
<dbReference type="Pfam" id="PF06977">
    <property type="entry name" value="SdiA-regulated"/>
    <property type="match status" value="1"/>
</dbReference>
<keyword evidence="3" id="KW-0472">Membrane</keyword>
<dbReference type="SUPFAM" id="SSF74853">
    <property type="entry name" value="Lamin A/C globular tail domain"/>
    <property type="match status" value="2"/>
</dbReference>
<proteinExistence type="predicted"/>
<dbReference type="Pfam" id="PF00932">
    <property type="entry name" value="LTD"/>
    <property type="match status" value="1"/>
</dbReference>
<dbReference type="SUPFAM" id="SSF50956">
    <property type="entry name" value="Thermostable phytase (3-phytase)"/>
    <property type="match status" value="1"/>
</dbReference>
<accession>A0A813L064</accession>
<comment type="subcellular location">
    <subcellularLocation>
        <location evidence="1">Cell membrane</location>
    </subcellularLocation>
</comment>
<evidence type="ECO:0000256" key="4">
    <source>
        <dbReference type="SAM" id="MobiDB-lite"/>
    </source>
</evidence>
<dbReference type="InterPro" id="IPR015943">
    <property type="entry name" value="WD40/YVTN_repeat-like_dom_sf"/>
</dbReference>
<feature type="signal peptide" evidence="5">
    <location>
        <begin position="1"/>
        <end position="23"/>
    </location>
</feature>
<evidence type="ECO:0000256" key="2">
    <source>
        <dbReference type="ARBA" id="ARBA00022475"/>
    </source>
</evidence>
<keyword evidence="5" id="KW-0732">Signal</keyword>
<keyword evidence="2" id="KW-1003">Cell membrane</keyword>
<organism evidence="7 8">
    <name type="scientific">Polarella glacialis</name>
    <name type="common">Dinoflagellate</name>
    <dbReference type="NCBI Taxonomy" id="89957"/>
    <lineage>
        <taxon>Eukaryota</taxon>
        <taxon>Sar</taxon>
        <taxon>Alveolata</taxon>
        <taxon>Dinophyceae</taxon>
        <taxon>Suessiales</taxon>
        <taxon>Suessiaceae</taxon>
        <taxon>Polarella</taxon>
    </lineage>
</organism>
<dbReference type="GO" id="GO:0005886">
    <property type="term" value="C:plasma membrane"/>
    <property type="evidence" value="ECO:0007669"/>
    <property type="project" value="UniProtKB-SubCell"/>
</dbReference>
<protein>
    <recommendedName>
        <fullName evidence="6">LTD domain-containing protein</fullName>
    </recommendedName>
</protein>
<dbReference type="EMBL" id="CAJNNW010033068">
    <property type="protein sequence ID" value="CAE8716957.1"/>
    <property type="molecule type" value="Genomic_DNA"/>
</dbReference>
<evidence type="ECO:0000256" key="5">
    <source>
        <dbReference type="SAM" id="SignalP"/>
    </source>
</evidence>
<feature type="chain" id="PRO_5032710020" description="LTD domain-containing protein" evidence="5">
    <location>
        <begin position="24"/>
        <end position="771"/>
    </location>
</feature>